<accession>A0A9N9DFL8</accession>
<dbReference type="AlphaFoldDB" id="A0A9N9DFL8"/>
<evidence type="ECO:0000256" key="1">
    <source>
        <dbReference type="SAM" id="MobiDB-lite"/>
    </source>
</evidence>
<dbReference type="OrthoDB" id="550575at2759"/>
<gene>
    <name evidence="2" type="ORF">AMORRO_LOCUS9191</name>
</gene>
<feature type="compositionally biased region" description="Low complexity" evidence="1">
    <location>
        <begin position="339"/>
        <end position="351"/>
    </location>
</feature>
<dbReference type="Gene3D" id="3.80.10.10">
    <property type="entry name" value="Ribonuclease Inhibitor"/>
    <property type="match status" value="1"/>
</dbReference>
<dbReference type="InterPro" id="IPR032675">
    <property type="entry name" value="LRR_dom_sf"/>
</dbReference>
<evidence type="ECO:0000313" key="2">
    <source>
        <dbReference type="EMBL" id="CAG8633371.1"/>
    </source>
</evidence>
<feature type="non-terminal residue" evidence="2">
    <location>
        <position position="395"/>
    </location>
</feature>
<dbReference type="Proteomes" id="UP000789342">
    <property type="component" value="Unassembled WGS sequence"/>
</dbReference>
<proteinExistence type="predicted"/>
<dbReference type="SUPFAM" id="SSF52047">
    <property type="entry name" value="RNI-like"/>
    <property type="match status" value="1"/>
</dbReference>
<sequence length="395" mass="44960">ESIAKIVGLKIDNTSDIEIYGPISELNILEIICAMKILVLFKDWKWKQESAMKVDFPNKTLTLLDGTDIQLVIEPKIPSTQLNQSVDDYFKMIKVYAIALDINLDNQDLKGTFFNGLSQDNKKEVIRFGFKNSLNEIVDHLNKISTGPTDIQKFRFGGLEQGNDSVMEYFAKVKKCNDSLGYDEEHLKHQFLRGLNSDNHMEARRCGLDLPLDELVERLSTLENIEKIQSGISASRGKIKDADMLIQAHLKIEYLDFAGVMAFRNDFLIVAIIRSSPNLKHFNISHNDVGDEVVEALAHTCHEIEYLDLGGCDFITEPSICNVILKRLNPSIHIENYDSSYEQSDSGSSDTSDSDPNDNIQTSEEDILVMVHPRRYYYPSLSRNRRKENRISIFA</sequence>
<dbReference type="EMBL" id="CAJVPV010008655">
    <property type="protein sequence ID" value="CAG8633371.1"/>
    <property type="molecule type" value="Genomic_DNA"/>
</dbReference>
<dbReference type="InterPro" id="IPR001611">
    <property type="entry name" value="Leu-rich_rpt"/>
</dbReference>
<evidence type="ECO:0000313" key="3">
    <source>
        <dbReference type="Proteomes" id="UP000789342"/>
    </source>
</evidence>
<comment type="caution">
    <text evidence="2">The sequence shown here is derived from an EMBL/GenBank/DDBJ whole genome shotgun (WGS) entry which is preliminary data.</text>
</comment>
<dbReference type="InterPro" id="IPR006553">
    <property type="entry name" value="Leu-rich_rpt_Cys-con_subtyp"/>
</dbReference>
<protein>
    <submittedName>
        <fullName evidence="2">7503_t:CDS:1</fullName>
    </submittedName>
</protein>
<dbReference type="Pfam" id="PF13516">
    <property type="entry name" value="LRR_6"/>
    <property type="match status" value="1"/>
</dbReference>
<keyword evidence="3" id="KW-1185">Reference proteome</keyword>
<name>A0A9N9DFL8_9GLOM</name>
<reference evidence="2" key="1">
    <citation type="submission" date="2021-06" db="EMBL/GenBank/DDBJ databases">
        <authorList>
            <person name="Kallberg Y."/>
            <person name="Tangrot J."/>
            <person name="Rosling A."/>
        </authorList>
    </citation>
    <scope>NUCLEOTIDE SEQUENCE</scope>
    <source>
        <strain evidence="2">CL551</strain>
    </source>
</reference>
<organism evidence="2 3">
    <name type="scientific">Acaulospora morrowiae</name>
    <dbReference type="NCBI Taxonomy" id="94023"/>
    <lineage>
        <taxon>Eukaryota</taxon>
        <taxon>Fungi</taxon>
        <taxon>Fungi incertae sedis</taxon>
        <taxon>Mucoromycota</taxon>
        <taxon>Glomeromycotina</taxon>
        <taxon>Glomeromycetes</taxon>
        <taxon>Diversisporales</taxon>
        <taxon>Acaulosporaceae</taxon>
        <taxon>Acaulospora</taxon>
    </lineage>
</organism>
<dbReference type="SMART" id="SM00367">
    <property type="entry name" value="LRR_CC"/>
    <property type="match status" value="2"/>
</dbReference>
<feature type="region of interest" description="Disordered" evidence="1">
    <location>
        <begin position="339"/>
        <end position="365"/>
    </location>
</feature>